<proteinExistence type="predicted"/>
<accession>A0ACA9R324</accession>
<dbReference type="EMBL" id="CAJVQC010042366">
    <property type="protein sequence ID" value="CAG8775128.1"/>
    <property type="molecule type" value="Genomic_DNA"/>
</dbReference>
<evidence type="ECO:0000313" key="2">
    <source>
        <dbReference type="Proteomes" id="UP000789920"/>
    </source>
</evidence>
<protein>
    <submittedName>
        <fullName evidence="1">5607_t:CDS:1</fullName>
    </submittedName>
</protein>
<dbReference type="Proteomes" id="UP000789920">
    <property type="component" value="Unassembled WGS sequence"/>
</dbReference>
<comment type="caution">
    <text evidence="1">The sequence shown here is derived from an EMBL/GenBank/DDBJ whole genome shotgun (WGS) entry which is preliminary data.</text>
</comment>
<organism evidence="1 2">
    <name type="scientific">Racocetra persica</name>
    <dbReference type="NCBI Taxonomy" id="160502"/>
    <lineage>
        <taxon>Eukaryota</taxon>
        <taxon>Fungi</taxon>
        <taxon>Fungi incertae sedis</taxon>
        <taxon>Mucoromycota</taxon>
        <taxon>Glomeromycotina</taxon>
        <taxon>Glomeromycetes</taxon>
        <taxon>Diversisporales</taxon>
        <taxon>Gigasporaceae</taxon>
        <taxon>Racocetra</taxon>
    </lineage>
</organism>
<sequence length="136" mass="15984">STREDLDQEEEKIGEETEEKTKEETEEETEEESNNSINRPNIIKIGNLVKNIIYDALCNYFDSPPNLVLLASILNPRFKKIKNWLEEKKEKAITLLRSKYTLFKDEELSNNSQESNNKNSYHFKGHKEKTNSNFKL</sequence>
<gene>
    <name evidence="1" type="ORF">RPERSI_LOCUS16874</name>
</gene>
<keyword evidence="2" id="KW-1185">Reference proteome</keyword>
<feature type="non-terminal residue" evidence="1">
    <location>
        <position position="1"/>
    </location>
</feature>
<reference evidence="1" key="1">
    <citation type="submission" date="2021-06" db="EMBL/GenBank/DDBJ databases">
        <authorList>
            <person name="Kallberg Y."/>
            <person name="Tangrot J."/>
            <person name="Rosling A."/>
        </authorList>
    </citation>
    <scope>NUCLEOTIDE SEQUENCE</scope>
    <source>
        <strain evidence="1">MA461A</strain>
    </source>
</reference>
<feature type="non-terminal residue" evidence="1">
    <location>
        <position position="136"/>
    </location>
</feature>
<evidence type="ECO:0000313" key="1">
    <source>
        <dbReference type="EMBL" id="CAG8775128.1"/>
    </source>
</evidence>
<name>A0ACA9R324_9GLOM</name>